<accession>A0A833J1X1</accession>
<proteinExistence type="predicted"/>
<organism evidence="1 2">
    <name type="scientific">Methylorubrum populi</name>
    <dbReference type="NCBI Taxonomy" id="223967"/>
    <lineage>
        <taxon>Bacteria</taxon>
        <taxon>Pseudomonadati</taxon>
        <taxon>Pseudomonadota</taxon>
        <taxon>Alphaproteobacteria</taxon>
        <taxon>Hyphomicrobiales</taxon>
        <taxon>Methylobacteriaceae</taxon>
        <taxon>Methylorubrum</taxon>
    </lineage>
</organism>
<reference evidence="1 2" key="1">
    <citation type="submission" date="2019-10" db="EMBL/GenBank/DDBJ databases">
        <title>Draft Genome Sequence of the Caffeine Degrading Methylotroph Methylorubrum populi PINKEL.</title>
        <authorList>
            <person name="Dawson S.C."/>
            <person name="Zhang X."/>
            <person name="Wright M.E."/>
            <person name="Sharma G."/>
            <person name="Langner J.T."/>
            <person name="Ditty J.L."/>
            <person name="Subuyuj G.A."/>
        </authorList>
    </citation>
    <scope>NUCLEOTIDE SEQUENCE [LARGE SCALE GENOMIC DNA]</scope>
    <source>
        <strain evidence="1 2">Pinkel</strain>
    </source>
</reference>
<dbReference type="AlphaFoldDB" id="A0A833J1X1"/>
<sequence length="42" mass="4315">MLTGADNDIPFGIPTAASRGMTRCAAMQSGGNGRAVRHLGRV</sequence>
<evidence type="ECO:0000313" key="2">
    <source>
        <dbReference type="Proteomes" id="UP000469949"/>
    </source>
</evidence>
<evidence type="ECO:0000313" key="1">
    <source>
        <dbReference type="EMBL" id="KAB7782659.1"/>
    </source>
</evidence>
<comment type="caution">
    <text evidence="1">The sequence shown here is derived from an EMBL/GenBank/DDBJ whole genome shotgun (WGS) entry which is preliminary data.</text>
</comment>
<dbReference type="EMBL" id="WEKV01000020">
    <property type="protein sequence ID" value="KAB7782659.1"/>
    <property type="molecule type" value="Genomic_DNA"/>
</dbReference>
<dbReference type="Proteomes" id="UP000469949">
    <property type="component" value="Unassembled WGS sequence"/>
</dbReference>
<protein>
    <submittedName>
        <fullName evidence="1">Uncharacterized protein</fullName>
    </submittedName>
</protein>
<name>A0A833J1X1_9HYPH</name>
<gene>
    <name evidence="1" type="ORF">F8B43_5414</name>
</gene>